<comment type="caution">
    <text evidence="14">The sequence shown here is derived from an EMBL/GenBank/DDBJ whole genome shotgun (WGS) entry which is preliminary data.</text>
</comment>
<comment type="subcellular location">
    <subcellularLocation>
        <location evidence="1">Membrane</location>
        <topology evidence="1">Multi-pass membrane protein</topology>
    </subcellularLocation>
</comment>
<feature type="transmembrane region" description="Helical" evidence="13">
    <location>
        <begin position="74"/>
        <end position="97"/>
    </location>
</feature>
<evidence type="ECO:0000256" key="7">
    <source>
        <dbReference type="ARBA" id="ARBA00022958"/>
    </source>
</evidence>
<evidence type="ECO:0000256" key="11">
    <source>
        <dbReference type="ARBA" id="ARBA00023303"/>
    </source>
</evidence>
<accession>A0A512PKQ8</accession>
<keyword evidence="5 13" id="KW-0812">Transmembrane</keyword>
<evidence type="ECO:0000313" key="15">
    <source>
        <dbReference type="Proteomes" id="UP000321569"/>
    </source>
</evidence>
<dbReference type="GO" id="GO:0016020">
    <property type="term" value="C:membrane"/>
    <property type="evidence" value="ECO:0007669"/>
    <property type="project" value="UniProtKB-SubCell"/>
</dbReference>
<keyword evidence="11" id="KW-0407">Ion channel</keyword>
<keyword evidence="8 13" id="KW-1133">Transmembrane helix</keyword>
<keyword evidence="3" id="KW-0813">Transport</keyword>
<evidence type="ECO:0000313" key="14">
    <source>
        <dbReference type="EMBL" id="GEP71782.1"/>
    </source>
</evidence>
<evidence type="ECO:0000256" key="12">
    <source>
        <dbReference type="ARBA" id="ARBA00034430"/>
    </source>
</evidence>
<protein>
    <submittedName>
        <fullName evidence="14">Membrane protein</fullName>
    </submittedName>
</protein>
<evidence type="ECO:0000256" key="6">
    <source>
        <dbReference type="ARBA" id="ARBA00022826"/>
    </source>
</evidence>
<keyword evidence="7" id="KW-0630">Potassium</keyword>
<dbReference type="STRING" id="1423795.FD12_GL000742"/>
<proteinExistence type="inferred from homology"/>
<reference evidence="14 15" key="1">
    <citation type="submission" date="2019-07" db="EMBL/GenBank/DDBJ databases">
        <title>Whole genome shotgun sequence of Lactobacillus rapi NBRC 109618.</title>
        <authorList>
            <person name="Hosoyama A."/>
            <person name="Uohara A."/>
            <person name="Ohji S."/>
            <person name="Ichikawa N."/>
        </authorList>
    </citation>
    <scope>NUCLEOTIDE SEQUENCE [LARGE SCALE GENOMIC DNA]</scope>
    <source>
        <strain evidence="14 15">NBRC 109618</strain>
    </source>
</reference>
<dbReference type="EMBL" id="BKAM01000003">
    <property type="protein sequence ID" value="GEP71782.1"/>
    <property type="molecule type" value="Genomic_DNA"/>
</dbReference>
<sequence>MFHYSKSRLVGISDGIFAVVLTIMVLDIKSPINESVGPMTELLKHLVIYFTSFGIVSQYWVYHQELLSGIKKATPMLTITNIYYLCFISLTPFATSWLNDSFLSRDSAIAYSVLIILVNFTQSLMFREVANLAEKTSTEVTAHDREEIRSAQIMLGVSIVYLGFAYFLPKYLLIVIIMGLLLRTTVTQIARLINRVPRIHH</sequence>
<dbReference type="InterPro" id="IPR010617">
    <property type="entry name" value="TMEM175-like"/>
</dbReference>
<evidence type="ECO:0000256" key="13">
    <source>
        <dbReference type="SAM" id="Phobius"/>
    </source>
</evidence>
<dbReference type="OrthoDB" id="7626281at2"/>
<name>A0A512PKQ8_9LACO</name>
<evidence type="ECO:0000256" key="2">
    <source>
        <dbReference type="ARBA" id="ARBA00006920"/>
    </source>
</evidence>
<dbReference type="RefSeq" id="WP_056983162.1">
    <property type="nucleotide sequence ID" value="NZ_BKAM01000003.1"/>
</dbReference>
<feature type="transmembrane region" description="Helical" evidence="13">
    <location>
        <begin position="9"/>
        <end position="26"/>
    </location>
</feature>
<feature type="transmembrane region" description="Helical" evidence="13">
    <location>
        <begin position="46"/>
        <end position="62"/>
    </location>
</feature>
<evidence type="ECO:0000256" key="1">
    <source>
        <dbReference type="ARBA" id="ARBA00004141"/>
    </source>
</evidence>
<dbReference type="Proteomes" id="UP000321569">
    <property type="component" value="Unassembled WGS sequence"/>
</dbReference>
<comment type="catalytic activity">
    <reaction evidence="12">
        <text>K(+)(in) = K(+)(out)</text>
        <dbReference type="Rhea" id="RHEA:29463"/>
        <dbReference type="ChEBI" id="CHEBI:29103"/>
    </reaction>
</comment>
<gene>
    <name evidence="14" type="ORF">LRA02_06500</name>
</gene>
<keyword evidence="9" id="KW-0406">Ion transport</keyword>
<comment type="similarity">
    <text evidence="2">Belongs to the TMEM175 family.</text>
</comment>
<dbReference type="GO" id="GO:0015252">
    <property type="term" value="F:proton channel activity"/>
    <property type="evidence" value="ECO:0007669"/>
    <property type="project" value="InterPro"/>
</dbReference>
<evidence type="ECO:0000256" key="4">
    <source>
        <dbReference type="ARBA" id="ARBA00022538"/>
    </source>
</evidence>
<keyword evidence="6" id="KW-0631">Potassium channel</keyword>
<evidence type="ECO:0000256" key="10">
    <source>
        <dbReference type="ARBA" id="ARBA00023136"/>
    </source>
</evidence>
<evidence type="ECO:0000256" key="5">
    <source>
        <dbReference type="ARBA" id="ARBA00022692"/>
    </source>
</evidence>
<dbReference type="AlphaFoldDB" id="A0A512PKQ8"/>
<dbReference type="GO" id="GO:0005267">
    <property type="term" value="F:potassium channel activity"/>
    <property type="evidence" value="ECO:0007669"/>
    <property type="project" value="UniProtKB-KW"/>
</dbReference>
<keyword evidence="10 13" id="KW-0472">Membrane</keyword>
<feature type="transmembrane region" description="Helical" evidence="13">
    <location>
        <begin position="109"/>
        <end position="130"/>
    </location>
</feature>
<evidence type="ECO:0000256" key="8">
    <source>
        <dbReference type="ARBA" id="ARBA00022989"/>
    </source>
</evidence>
<dbReference type="Pfam" id="PF06736">
    <property type="entry name" value="TMEM175"/>
    <property type="match status" value="1"/>
</dbReference>
<keyword evidence="4" id="KW-0633">Potassium transport</keyword>
<evidence type="ECO:0000256" key="9">
    <source>
        <dbReference type="ARBA" id="ARBA00023065"/>
    </source>
</evidence>
<evidence type="ECO:0000256" key="3">
    <source>
        <dbReference type="ARBA" id="ARBA00022448"/>
    </source>
</evidence>
<organism evidence="14 15">
    <name type="scientific">Lentilactobacillus rapi</name>
    <dbReference type="NCBI Taxonomy" id="481723"/>
    <lineage>
        <taxon>Bacteria</taxon>
        <taxon>Bacillati</taxon>
        <taxon>Bacillota</taxon>
        <taxon>Bacilli</taxon>
        <taxon>Lactobacillales</taxon>
        <taxon>Lactobacillaceae</taxon>
        <taxon>Lentilactobacillus</taxon>
    </lineage>
</organism>